<reference evidence="1 2" key="1">
    <citation type="submission" date="2021-06" db="EMBL/GenBank/DDBJ databases">
        <title>Caerostris extrusa draft genome.</title>
        <authorList>
            <person name="Kono N."/>
            <person name="Arakawa K."/>
        </authorList>
    </citation>
    <scope>NUCLEOTIDE SEQUENCE [LARGE SCALE GENOMIC DNA]</scope>
</reference>
<evidence type="ECO:0000313" key="1">
    <source>
        <dbReference type="EMBL" id="GIY60416.1"/>
    </source>
</evidence>
<sequence length="145" mass="17152">MCGQNKKIFEILHSKWRLSRGTSIIWRCHGDEGFSPDTGIQRCIGKSFPKSLRCEYRRKGFKLIFKERRLQKWVLSAPNHCFFVFTRIKHRRHGRKIKKTDALASRLDGQASGLSEALKKGFGFYWIHQRIRFLKENLSLLVEKE</sequence>
<dbReference type="AlphaFoldDB" id="A0AAV4UR95"/>
<organism evidence="1 2">
    <name type="scientific">Caerostris extrusa</name>
    <name type="common">Bark spider</name>
    <name type="synonym">Caerostris bankana</name>
    <dbReference type="NCBI Taxonomy" id="172846"/>
    <lineage>
        <taxon>Eukaryota</taxon>
        <taxon>Metazoa</taxon>
        <taxon>Ecdysozoa</taxon>
        <taxon>Arthropoda</taxon>
        <taxon>Chelicerata</taxon>
        <taxon>Arachnida</taxon>
        <taxon>Araneae</taxon>
        <taxon>Araneomorphae</taxon>
        <taxon>Entelegynae</taxon>
        <taxon>Araneoidea</taxon>
        <taxon>Araneidae</taxon>
        <taxon>Caerostris</taxon>
    </lineage>
</organism>
<proteinExistence type="predicted"/>
<comment type="caution">
    <text evidence="1">The sequence shown here is derived from an EMBL/GenBank/DDBJ whole genome shotgun (WGS) entry which is preliminary data.</text>
</comment>
<gene>
    <name evidence="1" type="ORF">CEXT_354831</name>
</gene>
<evidence type="ECO:0000313" key="2">
    <source>
        <dbReference type="Proteomes" id="UP001054945"/>
    </source>
</evidence>
<dbReference type="EMBL" id="BPLR01013327">
    <property type="protein sequence ID" value="GIY60416.1"/>
    <property type="molecule type" value="Genomic_DNA"/>
</dbReference>
<protein>
    <submittedName>
        <fullName evidence="1">Uncharacterized protein</fullName>
    </submittedName>
</protein>
<keyword evidence="2" id="KW-1185">Reference proteome</keyword>
<accession>A0AAV4UR95</accession>
<name>A0AAV4UR95_CAEEX</name>
<dbReference type="Proteomes" id="UP001054945">
    <property type="component" value="Unassembled WGS sequence"/>
</dbReference>